<feature type="transmembrane region" description="Helical" evidence="14">
    <location>
        <begin position="201"/>
        <end position="222"/>
    </location>
</feature>
<dbReference type="GO" id="GO:0016887">
    <property type="term" value="F:ATP hydrolysis activity"/>
    <property type="evidence" value="ECO:0007669"/>
    <property type="project" value="InterPro"/>
</dbReference>
<evidence type="ECO:0000256" key="5">
    <source>
        <dbReference type="ARBA" id="ARBA00022723"/>
    </source>
</evidence>
<evidence type="ECO:0000256" key="6">
    <source>
        <dbReference type="ARBA" id="ARBA00022741"/>
    </source>
</evidence>
<dbReference type="InterPro" id="IPR006408">
    <property type="entry name" value="P-type_ATPase_IIB"/>
</dbReference>
<evidence type="ECO:0000256" key="3">
    <source>
        <dbReference type="ARBA" id="ARBA00022568"/>
    </source>
</evidence>
<dbReference type="InterPro" id="IPR036412">
    <property type="entry name" value="HAD-like_sf"/>
</dbReference>
<keyword evidence="10" id="KW-1278">Translocase</keyword>
<dbReference type="SUPFAM" id="SSF81653">
    <property type="entry name" value="Calcium ATPase, transduction domain A"/>
    <property type="match status" value="1"/>
</dbReference>
<keyword evidence="7 14" id="KW-0106">Calcium</keyword>
<dbReference type="SUPFAM" id="SSF81665">
    <property type="entry name" value="Calcium ATPase, transmembrane domain M"/>
    <property type="match status" value="1"/>
</dbReference>
<dbReference type="InterPro" id="IPR059000">
    <property type="entry name" value="ATPase_P-type_domA"/>
</dbReference>
<dbReference type="Pfam" id="PF00689">
    <property type="entry name" value="Cation_ATPase_C"/>
    <property type="match status" value="1"/>
</dbReference>
<protein>
    <recommendedName>
        <fullName evidence="14">Calcium-transporting ATPase</fullName>
        <ecNumber evidence="14">7.2.2.10</ecNumber>
    </recommendedName>
</protein>
<evidence type="ECO:0000256" key="10">
    <source>
        <dbReference type="ARBA" id="ARBA00022967"/>
    </source>
</evidence>
<dbReference type="Pfam" id="PF13246">
    <property type="entry name" value="Cation_ATPase"/>
    <property type="match status" value="1"/>
</dbReference>
<dbReference type="InterPro" id="IPR018303">
    <property type="entry name" value="ATPase_P-typ_P_site"/>
</dbReference>
<feature type="transmembrane region" description="Helical" evidence="14">
    <location>
        <begin position="421"/>
        <end position="448"/>
    </location>
</feature>
<keyword evidence="6 14" id="KW-0547">Nucleotide-binding</keyword>
<feature type="transmembrane region" description="Helical" evidence="14">
    <location>
        <begin position="1043"/>
        <end position="1064"/>
    </location>
</feature>
<feature type="transmembrane region" description="Helical" evidence="14">
    <location>
        <begin position="1011"/>
        <end position="1031"/>
    </location>
</feature>
<dbReference type="PRINTS" id="PR00119">
    <property type="entry name" value="CATATPASE"/>
</dbReference>
<dbReference type="STRING" id="1149755.A0A2J6RE25"/>
<keyword evidence="3 14" id="KW-0109">Calcium transport</keyword>
<feature type="transmembrane region" description="Helical" evidence="14">
    <location>
        <begin position="169"/>
        <end position="189"/>
    </location>
</feature>
<comment type="catalytic activity">
    <reaction evidence="14">
        <text>Ca(2+)(in) + ATP + H2O = Ca(2+)(out) + ADP + phosphate + H(+)</text>
        <dbReference type="Rhea" id="RHEA:18105"/>
        <dbReference type="ChEBI" id="CHEBI:15377"/>
        <dbReference type="ChEBI" id="CHEBI:15378"/>
        <dbReference type="ChEBI" id="CHEBI:29108"/>
        <dbReference type="ChEBI" id="CHEBI:30616"/>
        <dbReference type="ChEBI" id="CHEBI:43474"/>
        <dbReference type="ChEBI" id="CHEBI:456216"/>
        <dbReference type="EC" id="7.2.2.10"/>
    </reaction>
</comment>
<feature type="transmembrane region" description="Helical" evidence="14">
    <location>
        <begin position="380"/>
        <end position="401"/>
    </location>
</feature>
<dbReference type="Gene3D" id="3.40.50.1000">
    <property type="entry name" value="HAD superfamily/HAD-like"/>
    <property type="match status" value="1"/>
</dbReference>
<dbReference type="InterPro" id="IPR006068">
    <property type="entry name" value="ATPase_P-typ_cation-transptr_C"/>
</dbReference>
<dbReference type="PROSITE" id="PS00154">
    <property type="entry name" value="ATPASE_E1_E2"/>
    <property type="match status" value="1"/>
</dbReference>
<keyword evidence="2 14" id="KW-0813">Transport</keyword>
<proteinExistence type="inferred from homology"/>
<evidence type="ECO:0000256" key="12">
    <source>
        <dbReference type="ARBA" id="ARBA00023065"/>
    </source>
</evidence>
<evidence type="ECO:0000313" key="19">
    <source>
        <dbReference type="Proteomes" id="UP000235786"/>
    </source>
</evidence>
<dbReference type="EMBL" id="KZ613950">
    <property type="protein sequence ID" value="PMD36743.1"/>
    <property type="molecule type" value="Genomic_DNA"/>
</dbReference>
<evidence type="ECO:0000259" key="15">
    <source>
        <dbReference type="Pfam" id="PF00122"/>
    </source>
</evidence>
<dbReference type="SFLD" id="SFLDG00002">
    <property type="entry name" value="C1.7:_P-type_atpase_like"/>
    <property type="match status" value="1"/>
</dbReference>
<dbReference type="PANTHER" id="PTHR24093">
    <property type="entry name" value="CATION TRANSPORTING ATPASE"/>
    <property type="match status" value="1"/>
</dbReference>
<name>A0A2J6RE25_HYAVF</name>
<dbReference type="InterPro" id="IPR044492">
    <property type="entry name" value="P_typ_ATPase_HD_dom"/>
</dbReference>
<evidence type="ECO:0000259" key="16">
    <source>
        <dbReference type="Pfam" id="PF00689"/>
    </source>
</evidence>
<gene>
    <name evidence="18" type="ORF">L207DRAFT_515265</name>
</gene>
<dbReference type="InterPro" id="IPR023214">
    <property type="entry name" value="HAD_sf"/>
</dbReference>
<dbReference type="PRINTS" id="PR00120">
    <property type="entry name" value="HATPASE"/>
</dbReference>
<dbReference type="Gene3D" id="2.70.150.10">
    <property type="entry name" value="Calcium-transporting ATPase, cytoplasmic transduction domain A"/>
    <property type="match status" value="1"/>
</dbReference>
<evidence type="ECO:0000256" key="9">
    <source>
        <dbReference type="ARBA" id="ARBA00022842"/>
    </source>
</evidence>
<feature type="transmembrane region" description="Helical" evidence="14">
    <location>
        <begin position="936"/>
        <end position="962"/>
    </location>
</feature>
<keyword evidence="19" id="KW-1185">Reference proteome</keyword>
<dbReference type="InterPro" id="IPR008250">
    <property type="entry name" value="ATPase_P-typ_transduc_dom_A_sf"/>
</dbReference>
<comment type="caution">
    <text evidence="14">Lacks conserved residue(s) required for the propagation of feature annotation.</text>
</comment>
<organism evidence="18 19">
    <name type="scientific">Hyaloscypha variabilis (strain UAMH 11265 / GT02V1 / F)</name>
    <name type="common">Meliniomyces variabilis</name>
    <dbReference type="NCBI Taxonomy" id="1149755"/>
    <lineage>
        <taxon>Eukaryota</taxon>
        <taxon>Fungi</taxon>
        <taxon>Dikarya</taxon>
        <taxon>Ascomycota</taxon>
        <taxon>Pezizomycotina</taxon>
        <taxon>Leotiomycetes</taxon>
        <taxon>Helotiales</taxon>
        <taxon>Hyaloscyphaceae</taxon>
        <taxon>Hyaloscypha</taxon>
        <taxon>Hyaloscypha variabilis</taxon>
    </lineage>
</organism>
<comment type="function">
    <text evidence="14">Catalyzes the hydrolysis of ATP coupled with the transport of calcium.</text>
</comment>
<dbReference type="GO" id="GO:0005886">
    <property type="term" value="C:plasma membrane"/>
    <property type="evidence" value="ECO:0007669"/>
    <property type="project" value="TreeGrafter"/>
</dbReference>
<comment type="subcellular location">
    <subcellularLocation>
        <location evidence="1">Endomembrane system</location>
        <topology evidence="1">Multi-pass membrane protein</topology>
    </subcellularLocation>
    <subcellularLocation>
        <location evidence="14">Membrane</location>
        <topology evidence="14">Multi-pass membrane protein</topology>
    </subcellularLocation>
</comment>
<sequence length="1074" mass="116471">MANNTTPGTTWSSSQTTVRVTSNASGVKATKRDVFAFTADELGLLHSPKNPTAFVEFKGVEGLITGLQSDRIRGIGALSDTTTNTSPALNKEISASPTNLREAEEGLASPKTRLSFVATITTPRLERKKDPNDPALLAQRKAIFSDNSLPTKKELTLLQRAWSAYNDPVLFLLTVAAVISLSIGLYQSFGTARTPGNPPIQWIEGVAIITAIVIIVLVSTINDWAKSREFKKLNEKQLERDAKVIRFGSSSLISGSDILVGDVVKLEPGDVIPADGILLNGYNVMCDESSATGESDLVHKTPGDEVYRRLTEGDEGTVNSSLPELDPFLLSGTKVLEGVGTFLVTATGTNSTYGRILAQVSEADDPETPLQSRLALLAKYISWIGGVVSLLFFLGLFIRFLAELPHDHSSPTNKGKNFVDIVIIALTVLVIAVPEGLPLAVTLSLAFATTRMLKDHNLVRQLKACEVAGNATSILSDKTGTLTQNKMTVVAGMVGSTYNFSDKSDASAASAITSSKSVSSTDFVRGLSPKTEEVLLQSIALNTTAFDSKDEHSFIGSNTESALLGFARDHLRMGLLTEERAKENVLQLIPFNGAYKCMATIIELKSSPGTCRVLIKGAAEILLSKCSRIILHTKTDSADTDTIELGKEDRERMMGTIDKYASRPLRTITLAYRDLPLSAEGNKGGTEKTNFPLEYLLADLVFLGVMGIQDPLRPEVWQAVKDCKMAGVTVRMVTGDNLLTANAIARECGILLNSDSSYEGAVFRALPELEKRRIVPGLRVLARSTPEDKRQLVLLLKELDEIVAVTGDGTNDAAAMSAADVSFAMGLTGTDVARQASSIILLTDNFASIVKAIMWGRAVNDSVKKFLQYQIAITFTSVALVFVSGISNSSEESVLTPVQLMWINLFQDTLAALALATDPPSKRVMERKPEPRMAPLITITMWKTIITQSIYQIAVTLVLYFAGNNIFSYGSEEISTLVFNTYVWMQVFNMFNCRQYDDTLNVFEGVFKNWLFMSVSSIIMGLQVMIIFVGGQAFHVVPLTGPQWAISLVLGLLTLAVGAASRCLPNWSFSRTPL</sequence>
<keyword evidence="9" id="KW-0460">Magnesium</keyword>
<dbReference type="SFLD" id="SFLDS00003">
    <property type="entry name" value="Haloacid_Dehalogenase"/>
    <property type="match status" value="1"/>
</dbReference>
<dbReference type="GO" id="GO:0046872">
    <property type="term" value="F:metal ion binding"/>
    <property type="evidence" value="ECO:0007669"/>
    <property type="project" value="UniProtKB-KW"/>
</dbReference>
<dbReference type="PANTHER" id="PTHR24093:SF369">
    <property type="entry name" value="CALCIUM-TRANSPORTING ATPASE"/>
    <property type="match status" value="1"/>
</dbReference>
<evidence type="ECO:0000256" key="14">
    <source>
        <dbReference type="RuleBase" id="RU361146"/>
    </source>
</evidence>
<evidence type="ECO:0000256" key="7">
    <source>
        <dbReference type="ARBA" id="ARBA00022837"/>
    </source>
</evidence>
<evidence type="ECO:0000256" key="11">
    <source>
        <dbReference type="ARBA" id="ARBA00022989"/>
    </source>
</evidence>
<evidence type="ECO:0000256" key="2">
    <source>
        <dbReference type="ARBA" id="ARBA00022448"/>
    </source>
</evidence>
<evidence type="ECO:0000259" key="17">
    <source>
        <dbReference type="Pfam" id="PF00690"/>
    </source>
</evidence>
<feature type="domain" description="Cation-transporting P-type ATPase C-terminal" evidence="16">
    <location>
        <begin position="893"/>
        <end position="1061"/>
    </location>
</feature>
<reference evidence="18 19" key="1">
    <citation type="submission" date="2016-04" db="EMBL/GenBank/DDBJ databases">
        <title>A degradative enzymes factory behind the ericoid mycorrhizal symbiosis.</title>
        <authorList>
            <consortium name="DOE Joint Genome Institute"/>
            <person name="Martino E."/>
            <person name="Morin E."/>
            <person name="Grelet G."/>
            <person name="Kuo A."/>
            <person name="Kohler A."/>
            <person name="Daghino S."/>
            <person name="Barry K."/>
            <person name="Choi C."/>
            <person name="Cichocki N."/>
            <person name="Clum A."/>
            <person name="Copeland A."/>
            <person name="Hainaut M."/>
            <person name="Haridas S."/>
            <person name="Labutti K."/>
            <person name="Lindquist E."/>
            <person name="Lipzen A."/>
            <person name="Khouja H.-R."/>
            <person name="Murat C."/>
            <person name="Ohm R."/>
            <person name="Olson A."/>
            <person name="Spatafora J."/>
            <person name="Veneault-Fourrey C."/>
            <person name="Henrissat B."/>
            <person name="Grigoriev I."/>
            <person name="Martin F."/>
            <person name="Perotto S."/>
        </authorList>
    </citation>
    <scope>NUCLEOTIDE SEQUENCE [LARGE SCALE GENOMIC DNA]</scope>
    <source>
        <strain evidence="18 19">F</strain>
    </source>
</reference>
<dbReference type="GO" id="GO:0012505">
    <property type="term" value="C:endomembrane system"/>
    <property type="evidence" value="ECO:0007669"/>
    <property type="project" value="UniProtKB-SubCell"/>
</dbReference>
<feature type="domain" description="Cation-transporting P-type ATPase N-terminal" evidence="17">
    <location>
        <begin position="138"/>
        <end position="180"/>
    </location>
</feature>
<dbReference type="EC" id="7.2.2.10" evidence="14"/>
<dbReference type="OrthoDB" id="3352408at2759"/>
<dbReference type="SUPFAM" id="SSF81660">
    <property type="entry name" value="Metal cation-transporting ATPase, ATP-binding domain N"/>
    <property type="match status" value="1"/>
</dbReference>
<feature type="transmembrane region" description="Helical" evidence="14">
    <location>
        <begin position="974"/>
        <end position="991"/>
    </location>
</feature>
<keyword evidence="5" id="KW-0479">Metal-binding</keyword>
<keyword evidence="12 14" id="KW-0406">Ion transport</keyword>
<feature type="domain" description="P-type ATPase A" evidence="15">
    <location>
        <begin position="238"/>
        <end position="360"/>
    </location>
</feature>
<dbReference type="GO" id="GO:0006874">
    <property type="term" value="P:intracellular calcium ion homeostasis"/>
    <property type="evidence" value="ECO:0007669"/>
    <property type="project" value="TreeGrafter"/>
</dbReference>
<comment type="similarity">
    <text evidence="14">Belongs to the cation transport ATPase (P-type) (TC 3.A.3) family.</text>
</comment>
<evidence type="ECO:0000256" key="4">
    <source>
        <dbReference type="ARBA" id="ARBA00022692"/>
    </source>
</evidence>
<dbReference type="InterPro" id="IPR023298">
    <property type="entry name" value="ATPase_P-typ_TM_dom_sf"/>
</dbReference>
<dbReference type="AlphaFoldDB" id="A0A2J6RE25"/>
<keyword evidence="8 14" id="KW-0067">ATP-binding</keyword>
<dbReference type="NCBIfam" id="TIGR01494">
    <property type="entry name" value="ATPase_P-type"/>
    <property type="match status" value="2"/>
</dbReference>
<dbReference type="Pfam" id="PF00690">
    <property type="entry name" value="Cation_ATPase_N"/>
    <property type="match status" value="1"/>
</dbReference>
<dbReference type="FunFam" id="2.70.150.10:FF:000028">
    <property type="entry name" value="Calcium-transporting ATPase"/>
    <property type="match status" value="1"/>
</dbReference>
<keyword evidence="11 14" id="KW-1133">Transmembrane helix</keyword>
<dbReference type="SFLD" id="SFLDF00027">
    <property type="entry name" value="p-type_atpase"/>
    <property type="match status" value="1"/>
</dbReference>
<dbReference type="Gene3D" id="1.20.1110.10">
    <property type="entry name" value="Calcium-transporting ATPase, transmembrane domain"/>
    <property type="match status" value="1"/>
</dbReference>
<dbReference type="Pfam" id="PF00122">
    <property type="entry name" value="E1-E2_ATPase"/>
    <property type="match status" value="1"/>
</dbReference>
<evidence type="ECO:0000256" key="13">
    <source>
        <dbReference type="ARBA" id="ARBA00023136"/>
    </source>
</evidence>
<keyword evidence="4 14" id="KW-0812">Transmembrane</keyword>
<evidence type="ECO:0000256" key="8">
    <source>
        <dbReference type="ARBA" id="ARBA00022840"/>
    </source>
</evidence>
<evidence type="ECO:0000256" key="1">
    <source>
        <dbReference type="ARBA" id="ARBA00004127"/>
    </source>
</evidence>
<dbReference type="Proteomes" id="UP000235786">
    <property type="component" value="Unassembled WGS sequence"/>
</dbReference>
<dbReference type="InterPro" id="IPR023299">
    <property type="entry name" value="ATPase_P-typ_cyto_dom_N"/>
</dbReference>
<dbReference type="GO" id="GO:0005524">
    <property type="term" value="F:ATP binding"/>
    <property type="evidence" value="ECO:0007669"/>
    <property type="project" value="UniProtKB-KW"/>
</dbReference>
<dbReference type="SUPFAM" id="SSF56784">
    <property type="entry name" value="HAD-like"/>
    <property type="match status" value="1"/>
</dbReference>
<accession>A0A2J6RE25</accession>
<keyword evidence="13 14" id="KW-0472">Membrane</keyword>
<dbReference type="InterPro" id="IPR001757">
    <property type="entry name" value="P_typ_ATPase"/>
</dbReference>
<dbReference type="InterPro" id="IPR004014">
    <property type="entry name" value="ATPase_P-typ_cation-transptr_N"/>
</dbReference>
<dbReference type="Gene3D" id="3.40.1110.10">
    <property type="entry name" value="Calcium-transporting ATPase, cytoplasmic domain N"/>
    <property type="match status" value="1"/>
</dbReference>
<dbReference type="GO" id="GO:0005388">
    <property type="term" value="F:P-type calcium transporter activity"/>
    <property type="evidence" value="ECO:0007669"/>
    <property type="project" value="UniProtKB-EC"/>
</dbReference>
<dbReference type="NCBIfam" id="TIGR01517">
    <property type="entry name" value="ATPase-IIB_Ca"/>
    <property type="match status" value="1"/>
</dbReference>
<evidence type="ECO:0000313" key="18">
    <source>
        <dbReference type="EMBL" id="PMD36743.1"/>
    </source>
</evidence>